<gene>
    <name evidence="1" type="ORF">RE6C_03247</name>
</gene>
<organism evidence="1 2">
    <name type="scientific">Rhodopirellula europaea 6C</name>
    <dbReference type="NCBI Taxonomy" id="1263867"/>
    <lineage>
        <taxon>Bacteria</taxon>
        <taxon>Pseudomonadati</taxon>
        <taxon>Planctomycetota</taxon>
        <taxon>Planctomycetia</taxon>
        <taxon>Pirellulales</taxon>
        <taxon>Pirellulaceae</taxon>
        <taxon>Rhodopirellula</taxon>
    </lineage>
</organism>
<reference evidence="1" key="2">
    <citation type="journal article" date="2013" name="Mar. Genomics">
        <title>Expression of sulfatases in Rhodopirellula baltica and the diversity of sulfatases in the genus Rhodopirellula.</title>
        <authorList>
            <person name="Wegner C.E."/>
            <person name="Richter-Heitmann T."/>
            <person name="Klindworth A."/>
            <person name="Klockow C."/>
            <person name="Richter M."/>
            <person name="Achstetter T."/>
            <person name="Glockner F.O."/>
            <person name="Harder J."/>
        </authorList>
    </citation>
    <scope>NUCLEOTIDE SEQUENCE [LARGE SCALE GENOMIC DNA]</scope>
    <source>
        <strain evidence="1">6C</strain>
    </source>
</reference>
<reference evidence="1" key="1">
    <citation type="submission" date="2012-11" db="EMBL/GenBank/DDBJ databases">
        <title>Permanent draft genomes of Rhodopirellula europaea strain SH398 and 6C.</title>
        <authorList>
            <person name="Richter M."/>
            <person name="Richter-Heitmann T."/>
            <person name="Frank C."/>
            <person name="Harder J."/>
            <person name="Glockner F.O."/>
        </authorList>
    </citation>
    <scope>NUCLEOTIDE SEQUENCE</scope>
    <source>
        <strain evidence="1">6C</strain>
    </source>
</reference>
<dbReference type="AlphaFoldDB" id="M2B1B6"/>
<dbReference type="EMBL" id="ANMO01000142">
    <property type="protein sequence ID" value="EMB15989.1"/>
    <property type="molecule type" value="Genomic_DNA"/>
</dbReference>
<comment type="caution">
    <text evidence="1">The sequence shown here is derived from an EMBL/GenBank/DDBJ whole genome shotgun (WGS) entry which is preliminary data.</text>
</comment>
<accession>M2B1B6</accession>
<protein>
    <submittedName>
        <fullName evidence="1">Uncharacterized protein</fullName>
    </submittedName>
</protein>
<dbReference type="Proteomes" id="UP000011529">
    <property type="component" value="Unassembled WGS sequence"/>
</dbReference>
<proteinExistence type="predicted"/>
<keyword evidence="2" id="KW-1185">Reference proteome</keyword>
<sequence>MHVGLAKAFDDGSLCSKASAWAPCGTWPTSVVNRILGESGYELTWLP</sequence>
<evidence type="ECO:0000313" key="1">
    <source>
        <dbReference type="EMBL" id="EMB15989.1"/>
    </source>
</evidence>
<dbReference type="PATRIC" id="fig|1263867.3.peg.3466"/>
<name>M2B1B6_9BACT</name>
<evidence type="ECO:0000313" key="2">
    <source>
        <dbReference type="Proteomes" id="UP000011529"/>
    </source>
</evidence>